<evidence type="ECO:0000313" key="5">
    <source>
        <dbReference type="Proteomes" id="UP000490939"/>
    </source>
</evidence>
<dbReference type="AlphaFoldDB" id="A0A8H3UY40"/>
<dbReference type="PANTHER" id="PTHR24148:SF73">
    <property type="entry name" value="HET DOMAIN PROTEIN (AFU_ORTHOLOGUE AFUA_8G01020)"/>
    <property type="match status" value="1"/>
</dbReference>
<gene>
    <name evidence="2" type="ORF">EG327_007395</name>
    <name evidence="3" type="ORF">EG328_001362</name>
</gene>
<name>A0A8H3UY40_VENIN</name>
<dbReference type="InterPro" id="IPR052895">
    <property type="entry name" value="HetReg/Transcr_Mod"/>
</dbReference>
<reference evidence="2 5" key="1">
    <citation type="submission" date="2019-07" db="EMBL/GenBank/DDBJ databases">
        <title>Venturia inaequalis Genome Resource.</title>
        <authorList>
            <person name="Lichtner F.J."/>
        </authorList>
    </citation>
    <scope>NUCLEOTIDE SEQUENCE [LARGE SCALE GENOMIC DNA]</scope>
    <source>
        <strain evidence="3 4">120213</strain>
        <strain evidence="2 5">DMI_063113</strain>
    </source>
</reference>
<evidence type="ECO:0000313" key="3">
    <source>
        <dbReference type="EMBL" id="KAE9978690.1"/>
    </source>
</evidence>
<dbReference type="Pfam" id="PF06985">
    <property type="entry name" value="HET"/>
    <property type="match status" value="1"/>
</dbReference>
<evidence type="ECO:0000313" key="4">
    <source>
        <dbReference type="Proteomes" id="UP000447873"/>
    </source>
</evidence>
<feature type="domain" description="Heterokaryon incompatibility" evidence="1">
    <location>
        <begin position="73"/>
        <end position="224"/>
    </location>
</feature>
<dbReference type="InterPro" id="IPR010730">
    <property type="entry name" value="HET"/>
</dbReference>
<evidence type="ECO:0000259" key="1">
    <source>
        <dbReference type="Pfam" id="PF06985"/>
    </source>
</evidence>
<accession>A0A8H3UY40</accession>
<keyword evidence="5" id="KW-1185">Reference proteome</keyword>
<dbReference type="EMBL" id="WNWR01000441">
    <property type="protein sequence ID" value="KAE9978485.1"/>
    <property type="molecule type" value="Genomic_DNA"/>
</dbReference>
<dbReference type="Proteomes" id="UP000447873">
    <property type="component" value="Unassembled WGS sequence"/>
</dbReference>
<sequence>MSLFGLFSKVLRPTRDLEETVPPLSQPRRTLEHTEINIYKQEFRLLRILPTRSKSTIKLEVKTFDFGPSCPPFTALSYTWGDPESEQDIEINGCSFPARHNLRSFLLAAGSFQLTHWLWIDAICIDQTNVIERNHQVELMGDIYGLAQDVLVWLGDAADESDYIMEIIQQIKSVSPYIPWKCCPRDDRNLKLPLLKKKELAKFVSSSQGLLSRPYWRRMWIVQEVILASKVSIACGMKVVAWDKMLLFSEAIAVTEDSKQWHGIPCILAHIRITLPLIPEYACALAIFSRRPNSQKQAELSTKGKQNFELRVLLLTFHDFQCQDFRDRVYGLLNLAKNEARIPVDYSKSRYELYIAVVEKVVVTEPNLDETLFVQFCRWIEIRWNLEKIVVQNLIESAFWKAARWVSAHDLQAILAKTHEPFTLEDLRVAILQGQRSLLDSRTLRIDHRLNGVA</sequence>
<proteinExistence type="predicted"/>
<protein>
    <recommendedName>
        <fullName evidence="1">Heterokaryon incompatibility domain-containing protein</fullName>
    </recommendedName>
</protein>
<dbReference type="EMBL" id="WNWS01000131">
    <property type="protein sequence ID" value="KAE9978690.1"/>
    <property type="molecule type" value="Genomic_DNA"/>
</dbReference>
<comment type="caution">
    <text evidence="2">The sequence shown here is derived from an EMBL/GenBank/DDBJ whole genome shotgun (WGS) entry which is preliminary data.</text>
</comment>
<dbReference type="OrthoDB" id="3553147at2759"/>
<dbReference type="PANTHER" id="PTHR24148">
    <property type="entry name" value="ANKYRIN REPEAT DOMAIN-CONTAINING PROTEIN 39 HOMOLOG-RELATED"/>
    <property type="match status" value="1"/>
</dbReference>
<organism evidence="2 5">
    <name type="scientific">Venturia inaequalis</name>
    <name type="common">Apple scab fungus</name>
    <dbReference type="NCBI Taxonomy" id="5025"/>
    <lineage>
        <taxon>Eukaryota</taxon>
        <taxon>Fungi</taxon>
        <taxon>Dikarya</taxon>
        <taxon>Ascomycota</taxon>
        <taxon>Pezizomycotina</taxon>
        <taxon>Dothideomycetes</taxon>
        <taxon>Pleosporomycetidae</taxon>
        <taxon>Venturiales</taxon>
        <taxon>Venturiaceae</taxon>
        <taxon>Venturia</taxon>
    </lineage>
</organism>
<dbReference type="Proteomes" id="UP000490939">
    <property type="component" value="Unassembled WGS sequence"/>
</dbReference>
<evidence type="ECO:0000313" key="2">
    <source>
        <dbReference type="EMBL" id="KAE9978485.1"/>
    </source>
</evidence>